<dbReference type="EMBL" id="PKTG01000043">
    <property type="protein sequence ID" value="PLX19006.1"/>
    <property type="molecule type" value="Genomic_DNA"/>
</dbReference>
<dbReference type="SUPFAM" id="SSF48452">
    <property type="entry name" value="TPR-like"/>
    <property type="match status" value="1"/>
</dbReference>
<dbReference type="SUPFAM" id="SSF101898">
    <property type="entry name" value="NHL repeat"/>
    <property type="match status" value="1"/>
</dbReference>
<dbReference type="GO" id="GO:0008270">
    <property type="term" value="F:zinc ion binding"/>
    <property type="evidence" value="ECO:0007669"/>
    <property type="project" value="UniProtKB-KW"/>
</dbReference>
<evidence type="ECO:0000256" key="3">
    <source>
        <dbReference type="PROSITE-ProRule" id="PRU00504"/>
    </source>
</evidence>
<dbReference type="PROSITE" id="PS51125">
    <property type="entry name" value="NHL"/>
    <property type="match status" value="2"/>
</dbReference>
<dbReference type="InterPro" id="IPR050952">
    <property type="entry name" value="TRIM-NHL_E3_ligases"/>
</dbReference>
<dbReference type="Pfam" id="PF01436">
    <property type="entry name" value="NHL"/>
    <property type="match status" value="1"/>
</dbReference>
<protein>
    <submittedName>
        <fullName evidence="4">Uncharacterized protein</fullName>
    </submittedName>
</protein>
<evidence type="ECO:0000256" key="2">
    <source>
        <dbReference type="PROSITE-ProRule" id="PRU00339"/>
    </source>
</evidence>
<dbReference type="PROSITE" id="PS50005">
    <property type="entry name" value="TPR"/>
    <property type="match status" value="1"/>
</dbReference>
<dbReference type="InterPro" id="IPR011042">
    <property type="entry name" value="6-blade_b-propeller_TolB-like"/>
</dbReference>
<keyword evidence="1" id="KW-0677">Repeat</keyword>
<keyword evidence="2" id="KW-0802">TPR repeat</keyword>
<gene>
    <name evidence="4" type="ORF">C0601_03070</name>
</gene>
<evidence type="ECO:0000256" key="1">
    <source>
        <dbReference type="ARBA" id="ARBA00022737"/>
    </source>
</evidence>
<dbReference type="PANTHER" id="PTHR24104:SF25">
    <property type="entry name" value="PROTEIN LIN-41"/>
    <property type="match status" value="1"/>
</dbReference>
<dbReference type="CDD" id="cd05819">
    <property type="entry name" value="NHL"/>
    <property type="match status" value="1"/>
</dbReference>
<dbReference type="InterPro" id="IPR011990">
    <property type="entry name" value="TPR-like_helical_dom_sf"/>
</dbReference>
<sequence length="397" mass="45550">MKKLYLLFLFIIFISLTANSVILLLDDYKYNNYSTNSRSPYYELIDVIKAPGDVIDQFHYPQGLALDMDNNLYIADSKNSRIWKFKDDTFESVVFTDVLLPVDLEYSATSGTLFVTDEESHSIIEFYTDGKIEKTIGGTLGYRGSNLSYPSGICLKGNFLFLTDRLADNVKKIDTLNKFSTILDESGKESGQLNEPADIWINSKGWIYITNYGNDRVEIFNPDLYYAGKIGERGINLSQFRGPYGITGDIFDNIFVCDSHNGRVQRFSEDGIASATIGEGILKNPKFCVVNNEGILYVSDVFENKIYVFSPKMFEIGRKYYMDKDFKKAIKFLEYAIKIDKNNLNAYYYLAYSFFELESFKDVIRVQKSLKELSPGSRAYELTNILVKQINKWEDLD</sequence>
<accession>A0A2N5ZK28</accession>
<evidence type="ECO:0000313" key="5">
    <source>
        <dbReference type="Proteomes" id="UP000234857"/>
    </source>
</evidence>
<dbReference type="InterPro" id="IPR001258">
    <property type="entry name" value="NHL_repeat"/>
</dbReference>
<dbReference type="Proteomes" id="UP000234857">
    <property type="component" value="Unassembled WGS sequence"/>
</dbReference>
<organism evidence="4 5">
    <name type="scientific">Muiribacterium halophilum</name>
    <dbReference type="NCBI Taxonomy" id="2053465"/>
    <lineage>
        <taxon>Bacteria</taxon>
        <taxon>Candidatus Muiribacteriota</taxon>
        <taxon>Candidatus Muiribacteriia</taxon>
        <taxon>Candidatus Muiribacteriales</taxon>
        <taxon>Candidatus Muiribacteriaceae</taxon>
        <taxon>Candidatus Muiribacterium</taxon>
    </lineage>
</organism>
<name>A0A2N5ZK28_MUIH1</name>
<proteinExistence type="predicted"/>
<reference evidence="4 5" key="1">
    <citation type="submission" date="2017-11" db="EMBL/GenBank/DDBJ databases">
        <title>Genome-resolved metagenomics identifies genetic mobility, metabolic interactions, and unexpected diversity in perchlorate-reducing communities.</title>
        <authorList>
            <person name="Barnum T.P."/>
            <person name="Figueroa I.A."/>
            <person name="Carlstrom C.I."/>
            <person name="Lucas L.N."/>
            <person name="Engelbrektson A.L."/>
            <person name="Coates J.D."/>
        </authorList>
    </citation>
    <scope>NUCLEOTIDE SEQUENCE [LARGE SCALE GENOMIC DNA]</scope>
    <source>
        <strain evidence="4">BM706</strain>
    </source>
</reference>
<dbReference type="AlphaFoldDB" id="A0A2N5ZK28"/>
<feature type="repeat" description="TPR" evidence="2">
    <location>
        <begin position="310"/>
        <end position="343"/>
    </location>
</feature>
<feature type="repeat" description="NHL" evidence="3">
    <location>
        <begin position="57"/>
        <end position="88"/>
    </location>
</feature>
<dbReference type="Gene3D" id="1.25.40.10">
    <property type="entry name" value="Tetratricopeptide repeat domain"/>
    <property type="match status" value="1"/>
</dbReference>
<feature type="repeat" description="NHL" evidence="3">
    <location>
        <begin position="180"/>
        <end position="223"/>
    </location>
</feature>
<evidence type="ECO:0000313" key="4">
    <source>
        <dbReference type="EMBL" id="PLX19006.1"/>
    </source>
</evidence>
<dbReference type="PANTHER" id="PTHR24104">
    <property type="entry name" value="E3 UBIQUITIN-PROTEIN LIGASE NHLRC1-RELATED"/>
    <property type="match status" value="1"/>
</dbReference>
<dbReference type="Gene3D" id="2.120.10.30">
    <property type="entry name" value="TolB, C-terminal domain"/>
    <property type="match status" value="1"/>
</dbReference>
<comment type="caution">
    <text evidence="4">The sequence shown here is derived from an EMBL/GenBank/DDBJ whole genome shotgun (WGS) entry which is preliminary data.</text>
</comment>
<dbReference type="InterPro" id="IPR019734">
    <property type="entry name" value="TPR_rpt"/>
</dbReference>